<feature type="region of interest" description="Disordered" evidence="5">
    <location>
        <begin position="1"/>
        <end position="25"/>
    </location>
</feature>
<accession>A0A1B6DKN9</accession>
<keyword evidence="4" id="KW-0694">RNA-binding</keyword>
<evidence type="ECO:0000256" key="1">
    <source>
        <dbReference type="ARBA" id="ARBA00007662"/>
    </source>
</evidence>
<dbReference type="CDD" id="cd22420">
    <property type="entry name" value="KH-I_BICC1_rpt1"/>
    <property type="match status" value="1"/>
</dbReference>
<dbReference type="GO" id="GO:0003723">
    <property type="term" value="F:RNA binding"/>
    <property type="evidence" value="ECO:0007669"/>
    <property type="project" value="UniProtKB-UniRule"/>
</dbReference>
<dbReference type="SMART" id="SM00454">
    <property type="entry name" value="SAM"/>
    <property type="match status" value="1"/>
</dbReference>
<evidence type="ECO:0000259" key="6">
    <source>
        <dbReference type="PROSITE" id="PS50105"/>
    </source>
</evidence>
<dbReference type="SUPFAM" id="SSF47769">
    <property type="entry name" value="SAM/Pointed domain"/>
    <property type="match status" value="1"/>
</dbReference>
<dbReference type="GO" id="GO:0010468">
    <property type="term" value="P:regulation of gene expression"/>
    <property type="evidence" value="ECO:0007669"/>
    <property type="project" value="UniProtKB-ARBA"/>
</dbReference>
<feature type="compositionally biased region" description="Low complexity" evidence="5">
    <location>
        <begin position="539"/>
        <end position="555"/>
    </location>
</feature>
<dbReference type="InterPro" id="IPR004087">
    <property type="entry name" value="KH_dom"/>
</dbReference>
<keyword evidence="2" id="KW-0217">Developmental protein</keyword>
<dbReference type="SMART" id="SM00322">
    <property type="entry name" value="KH"/>
    <property type="match status" value="2"/>
</dbReference>
<dbReference type="GO" id="GO:0005737">
    <property type="term" value="C:cytoplasm"/>
    <property type="evidence" value="ECO:0007669"/>
    <property type="project" value="TreeGrafter"/>
</dbReference>
<dbReference type="InterPro" id="IPR001660">
    <property type="entry name" value="SAM"/>
</dbReference>
<keyword evidence="3" id="KW-0677">Repeat</keyword>
<dbReference type="Pfam" id="PF00013">
    <property type="entry name" value="KH_1"/>
    <property type="match status" value="1"/>
</dbReference>
<comment type="similarity">
    <text evidence="1">Belongs to the BicC family.</text>
</comment>
<evidence type="ECO:0000256" key="3">
    <source>
        <dbReference type="ARBA" id="ARBA00022737"/>
    </source>
</evidence>
<proteinExistence type="inferred from homology"/>
<dbReference type="PROSITE" id="PS50084">
    <property type="entry name" value="KH_TYPE_1"/>
    <property type="match status" value="2"/>
</dbReference>
<dbReference type="Gene3D" id="3.30.310.270">
    <property type="match status" value="2"/>
</dbReference>
<organism evidence="7">
    <name type="scientific">Clastoptera arizonana</name>
    <name type="common">Arizona spittle bug</name>
    <dbReference type="NCBI Taxonomy" id="38151"/>
    <lineage>
        <taxon>Eukaryota</taxon>
        <taxon>Metazoa</taxon>
        <taxon>Ecdysozoa</taxon>
        <taxon>Arthropoda</taxon>
        <taxon>Hexapoda</taxon>
        <taxon>Insecta</taxon>
        <taxon>Pterygota</taxon>
        <taxon>Neoptera</taxon>
        <taxon>Paraneoptera</taxon>
        <taxon>Hemiptera</taxon>
        <taxon>Auchenorrhyncha</taxon>
        <taxon>Cercopoidea</taxon>
        <taxon>Clastopteridae</taxon>
        <taxon>Clastoptera</taxon>
    </lineage>
</organism>
<evidence type="ECO:0000256" key="2">
    <source>
        <dbReference type="ARBA" id="ARBA00022473"/>
    </source>
</evidence>
<dbReference type="Pfam" id="PF00536">
    <property type="entry name" value="SAM_1"/>
    <property type="match status" value="1"/>
</dbReference>
<feature type="compositionally biased region" description="Polar residues" evidence="5">
    <location>
        <begin position="8"/>
        <end position="22"/>
    </location>
</feature>
<dbReference type="Gene3D" id="1.10.150.50">
    <property type="entry name" value="Transcription Factor, Ets-1"/>
    <property type="match status" value="1"/>
</dbReference>
<feature type="region of interest" description="Disordered" evidence="5">
    <location>
        <begin position="538"/>
        <end position="563"/>
    </location>
</feature>
<sequence length="798" mass="89058">MRPYKGSDNMSQISNGTNTSGKGSDYSCREDLQELADLLGLTSVAEIYQERFRVDRRKLENMIKGEDEGTVTANDFFQKVMDDTSTRISWPSRLKIGAKSKKDPHIRIAGRNVDVKIAKSKIISILDTRSNRVTMKLDVSYTDHSHIIGRGGLSIKGVMEDTGCHIHFPDSNRNNPVEKSNQVSIAGDIQGVEKARARVRELMPLIFSFELPVVSSVMSLPDSTSPYILSIQESYNVQVMFRTRPKFHSTLVLVKGCEWEVDNVKEATQLLITNMCENLASQISVHMMMEISPQHHQVVLGHANENLKAIINYTNTQILFPDAYDPNTPSLKKSSVTITGSIQNVYLARQLLMGSLPLILIFDVPEEAISIDKEQINELMTSLDVFISIRNKIKQNVISVIIKGIERDASKIYEAREKLLGSKESDIVVDIPSTYFMQNTSKSVFGSTTGNHFGFHSPNFPIIKNSAPNIFIPHVLQPTVLMNSNNEGNNFWPLSQPYQGNQYLLHQLLPKVQRVNGLTDRNSLGQFSLSMPEITGGYSSLSSNTSPLSSPSTSPRNASPVQKVTREQNYIETKSQFDLTDVRAPGFERHMRNNHDYQYLKVQAAQAVQTQPKPTDIRVPTSNWSGYGFSQSSPISVLKELKKKEGIKSHNGGGREGWNETPVFSAAVTDCSDSSDIISNDHREVALSASNYLDCMPLSTLKTITNSQTDSLATLFTSLGLERYIQLFKEDEIDLETFQTLNESDLKEIGVSAFGARRKMLLSISELNKRPVSPFFGSAAPGAERKNLSLNNLNEVNW</sequence>
<dbReference type="PROSITE" id="PS50105">
    <property type="entry name" value="SAM_DOMAIN"/>
    <property type="match status" value="1"/>
</dbReference>
<evidence type="ECO:0000256" key="4">
    <source>
        <dbReference type="PROSITE-ProRule" id="PRU00117"/>
    </source>
</evidence>
<dbReference type="PANTHER" id="PTHR10627">
    <property type="entry name" value="SCP160"/>
    <property type="match status" value="1"/>
</dbReference>
<dbReference type="PANTHER" id="PTHR10627:SF69">
    <property type="entry name" value="PROTEIN BICAUDAL C"/>
    <property type="match status" value="1"/>
</dbReference>
<dbReference type="CDD" id="cd22421">
    <property type="entry name" value="KH-I_BICC1_rpt2"/>
    <property type="match status" value="1"/>
</dbReference>
<dbReference type="EMBL" id="GEDC01011042">
    <property type="protein sequence ID" value="JAS26256.1"/>
    <property type="molecule type" value="Transcribed_RNA"/>
</dbReference>
<feature type="domain" description="SAM" evidence="6">
    <location>
        <begin position="707"/>
        <end position="770"/>
    </location>
</feature>
<dbReference type="InterPro" id="IPR037974">
    <property type="entry name" value="BICC1_SAM_dom"/>
</dbReference>
<dbReference type="Pfam" id="PF22801">
    <property type="entry name" value="KH_GLD-3_1st"/>
    <property type="match status" value="1"/>
</dbReference>
<dbReference type="InterPro" id="IPR004088">
    <property type="entry name" value="KH_dom_type_1"/>
</dbReference>
<gene>
    <name evidence="7" type="ORF">g.6658</name>
</gene>
<dbReference type="Pfam" id="PF24234">
    <property type="entry name" value="KH_BICC1_1st"/>
    <property type="match status" value="1"/>
</dbReference>
<dbReference type="CDD" id="cd09520">
    <property type="entry name" value="SAM_BICC1"/>
    <property type="match status" value="1"/>
</dbReference>
<dbReference type="InterPro" id="IPR036612">
    <property type="entry name" value="KH_dom_type_1_sf"/>
</dbReference>
<dbReference type="Pfam" id="PF22985">
    <property type="entry name" value="KH_BICC1"/>
    <property type="match status" value="2"/>
</dbReference>
<dbReference type="InterPro" id="IPR013761">
    <property type="entry name" value="SAM/pointed_sf"/>
</dbReference>
<reference evidence="7" key="1">
    <citation type="submission" date="2015-12" db="EMBL/GenBank/DDBJ databases">
        <title>De novo transcriptome assembly of four potential Pierce s Disease insect vectors from Arizona vineyards.</title>
        <authorList>
            <person name="Tassone E.E."/>
        </authorList>
    </citation>
    <scope>NUCLEOTIDE SEQUENCE</scope>
</reference>
<protein>
    <recommendedName>
        <fullName evidence="6">SAM domain-containing protein</fullName>
    </recommendedName>
</protein>
<evidence type="ECO:0000256" key="5">
    <source>
        <dbReference type="SAM" id="MobiDB-lite"/>
    </source>
</evidence>
<name>A0A1B6DKN9_9HEMI</name>
<dbReference type="SUPFAM" id="SSF54791">
    <property type="entry name" value="Eukaryotic type KH-domain (KH-domain type I)"/>
    <property type="match status" value="2"/>
</dbReference>
<dbReference type="InterPro" id="IPR047549">
    <property type="entry name" value="BICC1_KH-I_rpt1"/>
</dbReference>
<dbReference type="AlphaFoldDB" id="A0A1B6DKN9"/>
<dbReference type="InterPro" id="IPR054727">
    <property type="entry name" value="BICC1_KH"/>
</dbReference>
<evidence type="ECO:0000313" key="7">
    <source>
        <dbReference type="EMBL" id="JAS26256.1"/>
    </source>
</evidence>
<dbReference type="InterPro" id="IPR047554">
    <property type="entry name" value="BICC1_KH-I_rpt2"/>
</dbReference>